<dbReference type="Proteomes" id="UP000030758">
    <property type="component" value="Unassembled WGS sequence"/>
</dbReference>
<dbReference type="EMBL" id="KL367542">
    <property type="protein sequence ID" value="KFD65217.1"/>
    <property type="molecule type" value="Genomic_DNA"/>
</dbReference>
<dbReference type="AlphaFoldDB" id="A0A085N6X1"/>
<proteinExistence type="predicted"/>
<name>A0A085N6X1_9BILA</name>
<sequence length="135" mass="15391">MIVSFFVADFKKLKRWRKQHPRSSRPVSLGVQRVVSTAFENTLLSSSPLQDSIYRHAAAKASTVCILLRPLRYALILLVRIGFPLRGRNGKFKIWPFPRDCCLALSLCKGLLVRFNTEALLEFFSSLNDDLLPIL</sequence>
<evidence type="ECO:0000313" key="1">
    <source>
        <dbReference type="EMBL" id="KFD65217.1"/>
    </source>
</evidence>
<accession>A0A085N6X1</accession>
<protein>
    <submittedName>
        <fullName evidence="1">Uncharacterized protein</fullName>
    </submittedName>
</protein>
<organism evidence="1">
    <name type="scientific">Trichuris suis</name>
    <name type="common">pig whipworm</name>
    <dbReference type="NCBI Taxonomy" id="68888"/>
    <lineage>
        <taxon>Eukaryota</taxon>
        <taxon>Metazoa</taxon>
        <taxon>Ecdysozoa</taxon>
        <taxon>Nematoda</taxon>
        <taxon>Enoplea</taxon>
        <taxon>Dorylaimia</taxon>
        <taxon>Trichinellida</taxon>
        <taxon>Trichuridae</taxon>
        <taxon>Trichuris</taxon>
    </lineage>
</organism>
<gene>
    <name evidence="1" type="ORF">M514_06558</name>
</gene>
<reference evidence="1" key="1">
    <citation type="journal article" date="2014" name="Nat. Genet.">
        <title>Genome and transcriptome of the porcine whipworm Trichuris suis.</title>
        <authorList>
            <person name="Jex A.R."/>
            <person name="Nejsum P."/>
            <person name="Schwarz E.M."/>
            <person name="Hu L."/>
            <person name="Young N.D."/>
            <person name="Hall R.S."/>
            <person name="Korhonen P.K."/>
            <person name="Liao S."/>
            <person name="Thamsborg S."/>
            <person name="Xia J."/>
            <person name="Xu P."/>
            <person name="Wang S."/>
            <person name="Scheerlinck J.P."/>
            <person name="Hofmann A."/>
            <person name="Sternberg P.W."/>
            <person name="Wang J."/>
            <person name="Gasser R.B."/>
        </authorList>
    </citation>
    <scope>NUCLEOTIDE SEQUENCE [LARGE SCALE GENOMIC DNA]</scope>
    <source>
        <strain evidence="1">DCEP-RM93F</strain>
    </source>
</reference>